<feature type="transmembrane region" description="Helical" evidence="1">
    <location>
        <begin position="166"/>
        <end position="187"/>
    </location>
</feature>
<proteinExistence type="predicted"/>
<evidence type="ECO:0000313" key="3">
    <source>
        <dbReference type="Proteomes" id="UP000198802"/>
    </source>
</evidence>
<feature type="transmembrane region" description="Helical" evidence="1">
    <location>
        <begin position="35"/>
        <end position="52"/>
    </location>
</feature>
<feature type="transmembrane region" description="Helical" evidence="1">
    <location>
        <begin position="242"/>
        <end position="258"/>
    </location>
</feature>
<organism evidence="2 3">
    <name type="scientific">Parafrankia irregularis</name>
    <dbReference type="NCBI Taxonomy" id="795642"/>
    <lineage>
        <taxon>Bacteria</taxon>
        <taxon>Bacillati</taxon>
        <taxon>Actinomycetota</taxon>
        <taxon>Actinomycetes</taxon>
        <taxon>Frankiales</taxon>
        <taxon>Frankiaceae</taxon>
        <taxon>Parafrankia</taxon>
    </lineage>
</organism>
<keyword evidence="3" id="KW-1185">Reference proteome</keyword>
<reference evidence="3" key="1">
    <citation type="submission" date="2015-11" db="EMBL/GenBank/DDBJ databases">
        <authorList>
            <person name="Varghese N."/>
        </authorList>
    </citation>
    <scope>NUCLEOTIDE SEQUENCE [LARGE SCALE GENOMIC DNA]</scope>
    <source>
        <strain evidence="3">DSM 45899</strain>
    </source>
</reference>
<dbReference type="RefSeq" id="WP_091275388.1">
    <property type="nucleotide sequence ID" value="NZ_FAOZ01000006.1"/>
</dbReference>
<feature type="transmembrane region" description="Helical" evidence="1">
    <location>
        <begin position="306"/>
        <end position="339"/>
    </location>
</feature>
<dbReference type="Proteomes" id="UP000198802">
    <property type="component" value="Unassembled WGS sequence"/>
</dbReference>
<name>A0A0S4QNC0_9ACTN</name>
<feature type="transmembrane region" description="Helical" evidence="1">
    <location>
        <begin position="64"/>
        <end position="87"/>
    </location>
</feature>
<keyword evidence="1" id="KW-0472">Membrane</keyword>
<gene>
    <name evidence="2" type="ORF">Ga0074812_106261</name>
</gene>
<evidence type="ECO:0000256" key="1">
    <source>
        <dbReference type="SAM" id="Phobius"/>
    </source>
</evidence>
<feature type="transmembrane region" description="Helical" evidence="1">
    <location>
        <begin position="124"/>
        <end position="146"/>
    </location>
</feature>
<protein>
    <recommendedName>
        <fullName evidence="4">NhaP-type Na+/H+ or K+/H+ antiporter</fullName>
    </recommendedName>
</protein>
<dbReference type="AlphaFoldDB" id="A0A0S4QNC0"/>
<keyword evidence="1" id="KW-1133">Transmembrane helix</keyword>
<keyword evidence="1" id="KW-0812">Transmembrane</keyword>
<feature type="transmembrane region" description="Helical" evidence="1">
    <location>
        <begin position="93"/>
        <end position="112"/>
    </location>
</feature>
<evidence type="ECO:0008006" key="4">
    <source>
        <dbReference type="Google" id="ProtNLM"/>
    </source>
</evidence>
<feature type="transmembrane region" description="Helical" evidence="1">
    <location>
        <begin position="265"/>
        <end position="286"/>
    </location>
</feature>
<evidence type="ECO:0000313" key="2">
    <source>
        <dbReference type="EMBL" id="CUU56006.1"/>
    </source>
</evidence>
<dbReference type="EMBL" id="FAOZ01000006">
    <property type="protein sequence ID" value="CUU56006.1"/>
    <property type="molecule type" value="Genomic_DNA"/>
</dbReference>
<sequence>MISLVVLLRLPLCVGAGYALSRVLGSVGMVDTAAYGYLTAALLGLGLYGATSTIPRAARSDARLIVSVVTVGVVLKVLLIGCLLALIFRDPVYFLLAGIIAQIDPLSVAALLKNSPMSRRARSLLIAWSSFDDPVTVLATLVLLAVLPSMAISGTNHAGLMADVGFGTLAADLVVNGALVVAAWTFARIIRHRRSGHDRLIIGAVGVVYAVAVWRFLMFGLAAAGLFLRPRSPAWGRWVDRAVQAALLAAAVLLGILLGGADVDLAAGVSLGVAAFAAQILVGLLLTRGLQPTDRVYLSLSQQNGITSIVLALTFQPIVPSAVGVVGVAIAAINILHFACNQAIARFPRLMLAVAGRIGGEEAPEPVTRSAG</sequence>
<accession>A0A0S4QNC0</accession>
<feature type="transmembrane region" description="Helical" evidence="1">
    <location>
        <begin position="199"/>
        <end position="222"/>
    </location>
</feature>